<dbReference type="InterPro" id="IPR036291">
    <property type="entry name" value="NAD(P)-bd_dom_sf"/>
</dbReference>
<protein>
    <submittedName>
        <fullName evidence="3">NADP oxidoreductase</fullName>
    </submittedName>
</protein>
<reference evidence="3 4" key="2">
    <citation type="submission" date="2019-09" db="EMBL/GenBank/DDBJ databases">
        <authorList>
            <person name="Jin C."/>
        </authorList>
    </citation>
    <scope>NUCLEOTIDE SEQUENCE [LARGE SCALE GENOMIC DNA]</scope>
    <source>
        <strain evidence="3 4">AN110305</strain>
    </source>
</reference>
<proteinExistence type="predicted"/>
<dbReference type="PROSITE" id="PS00065">
    <property type="entry name" value="D_2_HYDROXYACID_DH_1"/>
    <property type="match status" value="1"/>
</dbReference>
<reference evidence="3 4" key="1">
    <citation type="submission" date="2019-09" db="EMBL/GenBank/DDBJ databases">
        <title>Goodfellowia gen. nov., a new genus of the Pseudonocardineae related to Actinoalloteichus, containing Goodfellowia coeruleoviolacea gen. nov., comb. nov. gen. nov., comb. nov.</title>
        <authorList>
            <person name="Labeda D."/>
        </authorList>
    </citation>
    <scope>NUCLEOTIDE SEQUENCE [LARGE SCALE GENOMIC DNA]</scope>
    <source>
        <strain evidence="3 4">AN110305</strain>
    </source>
</reference>
<gene>
    <name evidence="3" type="ORF">F0L68_35850</name>
</gene>
<dbReference type="PANTHER" id="PTHR14239:SF10">
    <property type="entry name" value="REDUCTASE"/>
    <property type="match status" value="1"/>
</dbReference>
<dbReference type="InterPro" id="IPR051267">
    <property type="entry name" value="STEAP_metalloreductase"/>
</dbReference>
<dbReference type="InterPro" id="IPR029752">
    <property type="entry name" value="D-isomer_DH_CS1"/>
</dbReference>
<feature type="domain" description="Pyrroline-5-carboxylate reductase catalytic N-terminal" evidence="2">
    <location>
        <begin position="2"/>
        <end position="93"/>
    </location>
</feature>
<organism evidence="3 4">
    <name type="scientific">Solihabitans fulvus</name>
    <dbReference type="NCBI Taxonomy" id="1892852"/>
    <lineage>
        <taxon>Bacteria</taxon>
        <taxon>Bacillati</taxon>
        <taxon>Actinomycetota</taxon>
        <taxon>Actinomycetes</taxon>
        <taxon>Pseudonocardiales</taxon>
        <taxon>Pseudonocardiaceae</taxon>
        <taxon>Solihabitans</taxon>
    </lineage>
</organism>
<evidence type="ECO:0000313" key="3">
    <source>
        <dbReference type="EMBL" id="KAA2252419.1"/>
    </source>
</evidence>
<dbReference type="Proteomes" id="UP000323454">
    <property type="component" value="Unassembled WGS sequence"/>
</dbReference>
<sequence>MRIGIIGAGHIGGNVAHQAVRVGHEVILSFSRDPATLRAFASGLGDRAAVGTPREVVASADLTVLAVPWGVVGLALEQAGPLDGRLVVDTTNQFGSGPGPAPGQTAAAFNASRMPEARYTKSFNTMTSGFQAAVAGRSGHSRVVQWLCGDDEEAKKVVAGFVESLGYAPVDLGGVADCAVMESPRRPNAVYGEEYRLADALAVVDAVRAGRPIPPTPAYR</sequence>
<dbReference type="InterPro" id="IPR028939">
    <property type="entry name" value="P5C_Rdtase_cat_N"/>
</dbReference>
<dbReference type="GO" id="GO:0016491">
    <property type="term" value="F:oxidoreductase activity"/>
    <property type="evidence" value="ECO:0007669"/>
    <property type="project" value="UniProtKB-KW"/>
</dbReference>
<keyword evidence="1" id="KW-0560">Oxidoreductase</keyword>
<dbReference type="Pfam" id="PF03807">
    <property type="entry name" value="F420_oxidored"/>
    <property type="match status" value="1"/>
</dbReference>
<dbReference type="Gene3D" id="3.40.50.720">
    <property type="entry name" value="NAD(P)-binding Rossmann-like Domain"/>
    <property type="match status" value="1"/>
</dbReference>
<dbReference type="SUPFAM" id="SSF51735">
    <property type="entry name" value="NAD(P)-binding Rossmann-fold domains"/>
    <property type="match status" value="1"/>
</dbReference>
<evidence type="ECO:0000259" key="2">
    <source>
        <dbReference type="Pfam" id="PF03807"/>
    </source>
</evidence>
<name>A0A5B2WPR9_9PSEU</name>
<dbReference type="EMBL" id="VUOB01000075">
    <property type="protein sequence ID" value="KAA2252419.1"/>
    <property type="molecule type" value="Genomic_DNA"/>
</dbReference>
<dbReference type="OrthoDB" id="1523398at2"/>
<keyword evidence="4" id="KW-1185">Reference proteome</keyword>
<dbReference type="AlphaFoldDB" id="A0A5B2WPR9"/>
<accession>A0A5B2WPR9</accession>
<dbReference type="PANTHER" id="PTHR14239">
    <property type="entry name" value="DUDULIN-RELATED"/>
    <property type="match status" value="1"/>
</dbReference>
<evidence type="ECO:0000313" key="4">
    <source>
        <dbReference type="Proteomes" id="UP000323454"/>
    </source>
</evidence>
<comment type="caution">
    <text evidence="3">The sequence shown here is derived from an EMBL/GenBank/DDBJ whole genome shotgun (WGS) entry which is preliminary data.</text>
</comment>
<evidence type="ECO:0000256" key="1">
    <source>
        <dbReference type="ARBA" id="ARBA00023002"/>
    </source>
</evidence>